<gene>
    <name evidence="2" type="ORF">COT23_01105</name>
</gene>
<keyword evidence="1" id="KW-0812">Transmembrane</keyword>
<comment type="caution">
    <text evidence="2">The sequence shown here is derived from an EMBL/GenBank/DDBJ whole genome shotgun (WGS) entry which is preliminary data.</text>
</comment>
<keyword evidence="1" id="KW-1133">Transmembrane helix</keyword>
<name>A0A2H0YYB1_9BACT</name>
<evidence type="ECO:0000313" key="2">
    <source>
        <dbReference type="EMBL" id="PIS43477.1"/>
    </source>
</evidence>
<dbReference type="Proteomes" id="UP000228687">
    <property type="component" value="Unassembled WGS sequence"/>
</dbReference>
<keyword evidence="1" id="KW-0472">Membrane</keyword>
<evidence type="ECO:0000313" key="3">
    <source>
        <dbReference type="Proteomes" id="UP000228687"/>
    </source>
</evidence>
<dbReference type="AlphaFoldDB" id="A0A2H0YYB1"/>
<feature type="transmembrane region" description="Helical" evidence="1">
    <location>
        <begin position="27"/>
        <end position="52"/>
    </location>
</feature>
<proteinExistence type="predicted"/>
<reference evidence="3" key="1">
    <citation type="submission" date="2017-09" db="EMBL/GenBank/DDBJ databases">
        <title>Depth-based differentiation of microbial function through sediment-hosted aquifers and enrichment of novel symbionts in the deep terrestrial subsurface.</title>
        <authorList>
            <person name="Probst A.J."/>
            <person name="Ladd B."/>
            <person name="Jarett J.K."/>
            <person name="Geller-Mcgrath D.E."/>
            <person name="Sieber C.M.K."/>
            <person name="Emerson J.B."/>
            <person name="Anantharaman K."/>
            <person name="Thomas B.C."/>
            <person name="Malmstrom R."/>
            <person name="Stieglmeier M."/>
            <person name="Klingl A."/>
            <person name="Woyke T."/>
            <person name="Ryan C.M."/>
            <person name="Banfield J.F."/>
        </authorList>
    </citation>
    <scope>NUCLEOTIDE SEQUENCE [LARGE SCALE GENOMIC DNA]</scope>
</reference>
<evidence type="ECO:0000256" key="1">
    <source>
        <dbReference type="SAM" id="Phobius"/>
    </source>
</evidence>
<protein>
    <submittedName>
        <fullName evidence="2">Uncharacterized protein</fullName>
    </submittedName>
</protein>
<accession>A0A2H0YYB1</accession>
<dbReference type="EMBL" id="PEXT01000022">
    <property type="protein sequence ID" value="PIS43477.1"/>
    <property type="molecule type" value="Genomic_DNA"/>
</dbReference>
<organism evidence="2 3">
    <name type="scientific">Candidatus Kaiserbacteria bacterium CG08_land_8_20_14_0_20_50_21</name>
    <dbReference type="NCBI Taxonomy" id="1974604"/>
    <lineage>
        <taxon>Bacteria</taxon>
        <taxon>Candidatus Kaiseribacteriota</taxon>
    </lineage>
</organism>
<sequence length="261" mass="27600">MSSQPLAYLYLSQIPYTGLDLGPVGTVIYWIVLVGFALALAYFVLFGVAPFVNRLLCNFGSRVSTALNTQPLAPAPILHNETVLPEAPRGYSSYDGFKSFAQNGALSIEDIVKGLSQKHPIVANVEPIYENVEPIYERVEPIATNGAAEYNSVTPDVRGFAAALVGGDRAAVFAGLRQYIRGSGEPGKLLSATACLIDDAYRVRVDGTACDPDIARLTARLSTATLEKLIAALATAIDSSYSTSVTGAKLALTRALAVLGA</sequence>